<name>A0A8D9CD32_9VIRU</name>
<evidence type="ECO:0000313" key="1">
    <source>
        <dbReference type="EMBL" id="CAG7581708.1"/>
    </source>
</evidence>
<proteinExistence type="predicted"/>
<dbReference type="EMBL" id="OU342829">
    <property type="protein sequence ID" value="CAG7581708.1"/>
    <property type="molecule type" value="Genomic_DNA"/>
</dbReference>
<keyword evidence="1" id="KW-0378">Hydrolase</keyword>
<dbReference type="CDD" id="cd11539">
    <property type="entry name" value="NTP-PPase_u2"/>
    <property type="match status" value="1"/>
</dbReference>
<dbReference type="SUPFAM" id="SSF101386">
    <property type="entry name" value="all-alpha NTP pyrophosphatases"/>
    <property type="match status" value="1"/>
</dbReference>
<organism evidence="1">
    <name type="scientific">uncultured marine phage</name>
    <dbReference type="NCBI Taxonomy" id="707152"/>
    <lineage>
        <taxon>Viruses</taxon>
        <taxon>environmental samples</taxon>
    </lineage>
</organism>
<dbReference type="GO" id="GO:0016787">
    <property type="term" value="F:hydrolase activity"/>
    <property type="evidence" value="ECO:0007669"/>
    <property type="project" value="UniProtKB-KW"/>
</dbReference>
<accession>A0A8D9CD32</accession>
<protein>
    <submittedName>
        <fullName evidence="1">Nucleoside triphosphate pyrophosphohydrolase</fullName>
    </submittedName>
</protein>
<gene>
    <name evidence="1" type="ORF">SLAVMIC_00991</name>
</gene>
<sequence length="87" mass="10281">MIDKEILKQAVDKWGELSQIEMMIEECSELIMALQKMKRGYDNLDNIAEEIADVSLMMEQGKYIFGEDLVNKHIDFKTERLKKRLEK</sequence>
<reference evidence="1" key="1">
    <citation type="submission" date="2021-06" db="EMBL/GenBank/DDBJ databases">
        <authorList>
            <person name="Gannon L."/>
            <person name="Redgwell R T."/>
            <person name="Michniewski S."/>
            <person name="Harrison D C."/>
            <person name="Millard A."/>
        </authorList>
    </citation>
    <scope>NUCLEOTIDE SEQUENCE</scope>
</reference>